<evidence type="ECO:0000313" key="2">
    <source>
        <dbReference type="EMBL" id="EQA45430.1"/>
    </source>
</evidence>
<keyword evidence="3" id="KW-1185">Reference proteome</keyword>
<reference evidence="2" key="1">
    <citation type="submission" date="2013-05" db="EMBL/GenBank/DDBJ databases">
        <authorList>
            <person name="Harkins D.M."/>
            <person name="Durkin A.S."/>
            <person name="Brinkac L.M."/>
            <person name="Haft D.H."/>
            <person name="Selengut J.D."/>
            <person name="Sanka R."/>
            <person name="DePew J."/>
            <person name="Purushe J."/>
            <person name="Hartskeerl R.A."/>
            <person name="Ahmed A."/>
            <person name="van der Linden H."/>
            <person name="Goris M.G.A."/>
            <person name="Vinetz J.M."/>
            <person name="Sutton G.G."/>
            <person name="Nierman W.C."/>
            <person name="Fouts D.E."/>
        </authorList>
    </citation>
    <scope>NUCLEOTIDE SEQUENCE [LARGE SCALE GENOMIC DNA]</scope>
    <source>
        <strain evidence="2">5399</strain>
    </source>
</reference>
<keyword evidence="1" id="KW-0472">Membrane</keyword>
<dbReference type="RefSeq" id="WP_020987585.1">
    <property type="nucleotide sequence ID" value="NZ_AHMO02000008.1"/>
</dbReference>
<proteinExistence type="predicted"/>
<accession>T0F2R7</accession>
<feature type="transmembrane region" description="Helical" evidence="1">
    <location>
        <begin position="218"/>
        <end position="242"/>
    </location>
</feature>
<organism evidence="2 3">
    <name type="scientific">Leptospira broomii serovar Hurstbridge str. 5399</name>
    <dbReference type="NCBI Taxonomy" id="1049789"/>
    <lineage>
        <taxon>Bacteria</taxon>
        <taxon>Pseudomonadati</taxon>
        <taxon>Spirochaetota</taxon>
        <taxon>Spirochaetia</taxon>
        <taxon>Leptospirales</taxon>
        <taxon>Leptospiraceae</taxon>
        <taxon>Leptospira</taxon>
    </lineage>
</organism>
<dbReference type="AlphaFoldDB" id="T0F2R7"/>
<protein>
    <recommendedName>
        <fullName evidence="4">DUF155 domain-containing protein</fullName>
    </recommendedName>
</protein>
<keyword evidence="1" id="KW-0812">Transmembrane</keyword>
<comment type="caution">
    <text evidence="2">The sequence shown here is derived from an EMBL/GenBank/DDBJ whole genome shotgun (WGS) entry which is preliminary data.</text>
</comment>
<evidence type="ECO:0008006" key="4">
    <source>
        <dbReference type="Google" id="ProtNLM"/>
    </source>
</evidence>
<evidence type="ECO:0000313" key="3">
    <source>
        <dbReference type="Proteomes" id="UP000015454"/>
    </source>
</evidence>
<sequence length="247" mass="28059">MTQSQMLFRVYFLSQSKTDSGLPAGIGSISSPTKRAWTLGFPFDCIVIEGNGSGEESDLLFIGDWLKKNGYGYSIGETSRSIRLDKEKGNSRQKEAVSLYVARAALIAFFESAGSFLEQSKEWVVRSYSKYSKVTTLQLLTADEVREKHDRSLMLRVRLESTCSLLADPFNTNWKELREFGAGKQGPTLEQLESLMSSWESIQEALELLMDRVSEKKFLFWEMLAEYMIVVLILLELVIGIMDYIHT</sequence>
<gene>
    <name evidence="2" type="ORF">LEP1GSC050_2140</name>
</gene>
<dbReference type="Proteomes" id="UP000015454">
    <property type="component" value="Unassembled WGS sequence"/>
</dbReference>
<dbReference type="STRING" id="1049789.LEP1GSC050_2140"/>
<dbReference type="EMBL" id="AHMO02000008">
    <property type="protein sequence ID" value="EQA45430.1"/>
    <property type="molecule type" value="Genomic_DNA"/>
</dbReference>
<name>T0F2R7_9LEPT</name>
<evidence type="ECO:0000256" key="1">
    <source>
        <dbReference type="SAM" id="Phobius"/>
    </source>
</evidence>
<keyword evidence="1" id="KW-1133">Transmembrane helix</keyword>